<dbReference type="Proteomes" id="UP000051530">
    <property type="component" value="Unassembled WGS sequence"/>
</dbReference>
<dbReference type="EMBL" id="LGUB01000022">
    <property type="protein sequence ID" value="KRH94870.1"/>
    <property type="molecule type" value="Genomic_DNA"/>
</dbReference>
<dbReference type="AlphaFoldDB" id="A0A0R0LZY5"/>
<comment type="caution">
    <text evidence="3">The sequence shown here is derived from an EMBL/GenBank/DDBJ whole genome shotgun (WGS) entry which is preliminary data.</text>
</comment>
<evidence type="ECO:0000313" key="3">
    <source>
        <dbReference type="EMBL" id="KRH94870.1"/>
    </source>
</evidence>
<protein>
    <submittedName>
        <fullName evidence="3">Uncharacterized protein</fullName>
    </submittedName>
</protein>
<keyword evidence="4" id="KW-1185">Reference proteome</keyword>
<dbReference type="OrthoDB" id="10309659at2759"/>
<proteinExistence type="predicted"/>
<accession>A0A0R0LZY5</accession>
<evidence type="ECO:0000256" key="2">
    <source>
        <dbReference type="SAM" id="Phobius"/>
    </source>
</evidence>
<organism evidence="3 4">
    <name type="scientific">Pseudoloma neurophilia</name>
    <dbReference type="NCBI Taxonomy" id="146866"/>
    <lineage>
        <taxon>Eukaryota</taxon>
        <taxon>Fungi</taxon>
        <taxon>Fungi incertae sedis</taxon>
        <taxon>Microsporidia</taxon>
        <taxon>Pseudoloma</taxon>
    </lineage>
</organism>
<evidence type="ECO:0000313" key="4">
    <source>
        <dbReference type="Proteomes" id="UP000051530"/>
    </source>
</evidence>
<keyword evidence="2" id="KW-0812">Transmembrane</keyword>
<keyword evidence="2" id="KW-1133">Transmembrane helix</keyword>
<feature type="transmembrane region" description="Helical" evidence="2">
    <location>
        <begin position="392"/>
        <end position="419"/>
    </location>
</feature>
<evidence type="ECO:0000256" key="1">
    <source>
        <dbReference type="SAM" id="MobiDB-lite"/>
    </source>
</evidence>
<keyword evidence="2" id="KW-0472">Membrane</keyword>
<feature type="transmembrane region" description="Helical" evidence="2">
    <location>
        <begin position="431"/>
        <end position="451"/>
    </location>
</feature>
<name>A0A0R0LZY5_9MICR</name>
<feature type="region of interest" description="Disordered" evidence="1">
    <location>
        <begin position="195"/>
        <end position="216"/>
    </location>
</feature>
<gene>
    <name evidence="3" type="ORF">M153_12000012487</name>
</gene>
<reference evidence="3 4" key="1">
    <citation type="submission" date="2015-07" db="EMBL/GenBank/DDBJ databases">
        <title>The genome of Pseudoloma neurophilia, a relevant intracellular parasite of the zebrafish.</title>
        <authorList>
            <person name="Ndikumana S."/>
            <person name="Pelin A."/>
            <person name="Sanders J."/>
            <person name="Corradi N."/>
        </authorList>
    </citation>
    <scope>NUCLEOTIDE SEQUENCE [LARGE SCALE GENOMIC DNA]</scope>
    <source>
        <strain evidence="3 4">MK1</strain>
    </source>
</reference>
<dbReference type="VEuPathDB" id="MicrosporidiaDB:M153_12000012487"/>
<sequence>MTRLFIKNKNSDKQFVIQKNGNILSLKRVIAENIIKKMKHSSQKSDELSNDNFKDSEEKFEKKVPFLQNSFHEKENEQIDKNVLNQNIAQSENYFNITEYDFLEDIITEDNNIEDLQDNLSNLTVDDLIENTVILNNGKKISDLVPLNIFEDAAVLIYFIREGKFNRRQNITFDDECFLSSIEDRLIEREEQILQENSAEGDHQTITESNSETNEELNGDLVENDISKEQPLNEINLLNEIKPLNEINSLNEIKPLNEINPLNEIKPLNYNKINTLENDENEELKKLNGVRQKIQFFESSTVNSNENSVSKKQKIKKSYLVDENEQIVRNIRTGEKMIVKKDLLIKKGNKYFITKKKKIETSFFNARHRSIFNRFQTVSMTISFDLIIKTSMILALFFSGNSAMACVLLMISILSFLSTRPSINFTTNGNIFYKIFDVSWSFFASMFIISYDVSVY</sequence>